<proteinExistence type="predicted"/>
<feature type="repeat" description="WD" evidence="7">
    <location>
        <begin position="792"/>
        <end position="833"/>
    </location>
</feature>
<keyword evidence="2 7" id="KW-0853">WD repeat</keyword>
<organism evidence="11 12">
    <name type="scientific">Canis lupus familiaris</name>
    <name type="common">Dog</name>
    <name type="synonym">Canis familiaris</name>
    <dbReference type="NCBI Taxonomy" id="9615"/>
    <lineage>
        <taxon>Eukaryota</taxon>
        <taxon>Metazoa</taxon>
        <taxon>Chordata</taxon>
        <taxon>Craniata</taxon>
        <taxon>Vertebrata</taxon>
        <taxon>Euteleostomi</taxon>
        <taxon>Mammalia</taxon>
        <taxon>Eutheria</taxon>
        <taxon>Laurasiatheria</taxon>
        <taxon>Carnivora</taxon>
        <taxon>Caniformia</taxon>
        <taxon>Canidae</taxon>
        <taxon>Canis</taxon>
    </lineage>
</organism>
<reference evidence="11" key="2">
    <citation type="submission" date="2025-08" db="UniProtKB">
        <authorList>
            <consortium name="Ensembl"/>
        </authorList>
    </citation>
    <scope>IDENTIFICATION</scope>
    <source>
        <strain evidence="11">Boxer</strain>
    </source>
</reference>
<accession>A0A8I3PU45</accession>
<keyword evidence="3" id="KW-0677">Repeat</keyword>
<feature type="region of interest" description="Disordered" evidence="8">
    <location>
        <begin position="665"/>
        <end position="686"/>
    </location>
</feature>
<reference evidence="11" key="1">
    <citation type="submission" date="2020-03" db="EMBL/GenBank/DDBJ databases">
        <title>Long-read based genome assembly of a Labrador retriever dog.</title>
        <authorList>
            <person name="Eory L."/>
            <person name="Zhang W."/>
            <person name="Schoenebeck J."/>
        </authorList>
    </citation>
    <scope>NUCLEOTIDE SEQUENCE [LARGE SCALE GENOMIC DNA]</scope>
    <source>
        <strain evidence="11">Labrador retriever</strain>
    </source>
</reference>
<dbReference type="SUPFAM" id="SSF158235">
    <property type="entry name" value="SOCS box-like"/>
    <property type="match status" value="1"/>
</dbReference>
<dbReference type="PANTHER" id="PTHR15622:SF1">
    <property type="entry name" value="WD REPEAT AND SOCS BOX-CONTAINING PROTEIN 2"/>
    <property type="match status" value="1"/>
</dbReference>
<dbReference type="InterPro" id="IPR020472">
    <property type="entry name" value="WD40_PAC1"/>
</dbReference>
<feature type="region of interest" description="Disordered" evidence="8">
    <location>
        <begin position="21"/>
        <end position="51"/>
    </location>
</feature>
<dbReference type="PROSITE" id="PS50225">
    <property type="entry name" value="SOCS"/>
    <property type="match status" value="1"/>
</dbReference>
<sequence length="1003" mass="110792">MGGGRESRSCCFRRAEWVAGAEGGVRPPTPGRALREPRAARSSGPRAQPYVLVGSRGAGSSALLRAGEPRSVPRRPEPWGEMAAGARACPPRVLVCLGVLLARWVAAGFEALVIGEVHENITLRCGNVSGPRGPVTWYRNDSEPVFLLSSNSSIPPAEPRFSLANASSLHIKVLRPQDEGNYTCREVLNETRWFRVWLQMARGPYEVEVNISSTGALPNGTLYAAKGSQVDFSCNSSSRPPPMVEWQFQAPDSSTETFGNNLTASCFSLLLMSQNLQGNYTCLATNMRSRRQRKVTTELLVYFPPPSAPQCWAEMSQGSLMLQLTCRWDGGYPDPDFLWTEEPGGVVVGMSKLGVKMLNQSQLSDGKKFKCVGSHIVGPELGASCVVQIRSPSLLSEPMKTCFVGGNVTLTCQVSGAYPLAKILWLRNLTQPEVVIQPNGHYLITQDGQSSTLTIRNCSQVVDEGYYVCRAENPVGVREVDIWLSVKEPLNIGGIVGTIVSLLLLGLAIISGLMLYYSPVFCWKVGNTFRGQDMGDVMVLVDSEEEEEVEEENAAEEEEEEEEEANEGEESPEEIPKHGHIHRVTALVNGNVDWMANGLQALQEEPLLLAELKPGRPHQFDWKSSCETWSVAFSPDGSWFAWSQGHCIVKLIPWPLEEQFIPKGFEAKSRSSKNDTKGPGSPKEKTLDCGQIVWGLAFSPWPSPPSRKLWARHHPQVPDISCLILATGLNDGQIKIWEVQTGLLLLNLSGHQDVVRDLSFTPSGSLILVSASRDKTLRIWDLNKHGKQIQVLSGHLQWVYCCSISPDCSMLCSAAGEKSVFLWSMRSYTLIRKLEGHQSSVVSCDFSPDSALLVTASYDTNVIMWDPYTGERLRLLHHTQLDPPMDDSDVHISSLRSVCFSPEGLYLATVADDRLLRIWALELKTPIAFAPMTNGLCCTFFPHGGVIATGTRDGHVQFWTAPRVLSSLKHLCRKALRSFLTTYQVLALPIPKKMKEFLTYRTF</sequence>
<dbReference type="SMART" id="SM00409">
    <property type="entry name" value="IG"/>
    <property type="match status" value="3"/>
</dbReference>
<dbReference type="PROSITE" id="PS50294">
    <property type="entry name" value="WD_REPEATS_REGION"/>
    <property type="match status" value="4"/>
</dbReference>
<dbReference type="Pfam" id="PF07525">
    <property type="entry name" value="SOCS_box"/>
    <property type="match status" value="1"/>
</dbReference>
<dbReference type="GO" id="GO:0035556">
    <property type="term" value="P:intracellular signal transduction"/>
    <property type="evidence" value="ECO:0007669"/>
    <property type="project" value="InterPro"/>
</dbReference>
<dbReference type="InterPro" id="IPR001680">
    <property type="entry name" value="WD40_rpt"/>
</dbReference>
<dbReference type="PROSITE" id="PS50082">
    <property type="entry name" value="WD_REPEATS_2"/>
    <property type="match status" value="5"/>
</dbReference>
<dbReference type="OrthoDB" id="538223at2759"/>
<dbReference type="SMART" id="SM00408">
    <property type="entry name" value="IGc2"/>
    <property type="match status" value="3"/>
</dbReference>
<evidence type="ECO:0000256" key="7">
    <source>
        <dbReference type="PROSITE-ProRule" id="PRU00221"/>
    </source>
</evidence>
<dbReference type="FunFam" id="2.130.10.10:FF:000264">
    <property type="entry name" value="WD repeat and SOCS box containing 2"/>
    <property type="match status" value="1"/>
</dbReference>
<evidence type="ECO:0000313" key="11">
    <source>
        <dbReference type="Ensembl" id="ENSCAFP00845037896.1"/>
    </source>
</evidence>
<dbReference type="InterPro" id="IPR051983">
    <property type="entry name" value="WSB_SOCS-box_domain"/>
</dbReference>
<dbReference type="Pfam" id="PF00400">
    <property type="entry name" value="WD40"/>
    <property type="match status" value="5"/>
</dbReference>
<evidence type="ECO:0000256" key="4">
    <source>
        <dbReference type="ARBA" id="ARBA00022786"/>
    </source>
</evidence>
<feature type="domain" description="Ig-like" evidence="10">
    <location>
        <begin position="204"/>
        <end position="296"/>
    </location>
</feature>
<protein>
    <recommendedName>
        <fullName evidence="6">WD repeat and SOCS box-containing protein 2</fullName>
    </recommendedName>
</protein>
<dbReference type="PRINTS" id="PR00320">
    <property type="entry name" value="GPROTEINBRPT"/>
</dbReference>
<dbReference type="CDD" id="cd00096">
    <property type="entry name" value="Ig"/>
    <property type="match status" value="2"/>
</dbReference>
<feature type="repeat" description="WD" evidence="7">
    <location>
        <begin position="725"/>
        <end position="747"/>
    </location>
</feature>
<dbReference type="Reactome" id="R-CFA-8951664">
    <property type="pathway name" value="Neddylation"/>
</dbReference>
<dbReference type="InterPro" id="IPR015943">
    <property type="entry name" value="WD40/YVTN_repeat-like_dom_sf"/>
</dbReference>
<dbReference type="Ensembl" id="ENSCAFT00845048308.1">
    <property type="protein sequence ID" value="ENSCAFP00845037896.1"/>
    <property type="gene ID" value="ENSCAFG00845027395.1"/>
</dbReference>
<feature type="domain" description="SOCS box" evidence="9">
    <location>
        <begin position="967"/>
        <end position="1003"/>
    </location>
</feature>
<dbReference type="PROSITE" id="PS00678">
    <property type="entry name" value="WD_REPEATS_1"/>
    <property type="match status" value="1"/>
</dbReference>
<feature type="compositionally biased region" description="Acidic residues" evidence="8">
    <location>
        <begin position="543"/>
        <end position="573"/>
    </location>
</feature>
<dbReference type="InterPro" id="IPR036179">
    <property type="entry name" value="Ig-like_dom_sf"/>
</dbReference>
<dbReference type="InterPro" id="IPR036036">
    <property type="entry name" value="SOCS_box-like_dom_sf"/>
</dbReference>
<gene>
    <name evidence="11" type="primary">VSIG10</name>
</gene>
<dbReference type="Pfam" id="PF07679">
    <property type="entry name" value="I-set"/>
    <property type="match status" value="1"/>
</dbReference>
<evidence type="ECO:0000313" key="12">
    <source>
        <dbReference type="Proteomes" id="UP000805418"/>
    </source>
</evidence>
<evidence type="ECO:0000256" key="1">
    <source>
        <dbReference type="ARBA" id="ARBA00004906"/>
    </source>
</evidence>
<dbReference type="Proteomes" id="UP000805418">
    <property type="component" value="Chromosome 26"/>
</dbReference>
<dbReference type="InterPro" id="IPR003599">
    <property type="entry name" value="Ig_sub"/>
</dbReference>
<feature type="domain" description="Ig-like" evidence="10">
    <location>
        <begin position="91"/>
        <end position="185"/>
    </location>
</feature>
<keyword evidence="4" id="KW-0833">Ubl conjugation pathway</keyword>
<feature type="repeat" description="WD" evidence="7">
    <location>
        <begin position="748"/>
        <end position="783"/>
    </location>
</feature>
<evidence type="ECO:0000259" key="9">
    <source>
        <dbReference type="PROSITE" id="PS50225"/>
    </source>
</evidence>
<dbReference type="InterPro" id="IPR013783">
    <property type="entry name" value="Ig-like_fold"/>
</dbReference>
<dbReference type="Pfam" id="PF13927">
    <property type="entry name" value="Ig_3"/>
    <property type="match status" value="2"/>
</dbReference>
<dbReference type="UniPathway" id="UPA00143"/>
<reference evidence="11" key="3">
    <citation type="submission" date="2025-09" db="UniProtKB">
        <authorList>
            <consortium name="Ensembl"/>
        </authorList>
    </citation>
    <scope>IDENTIFICATION</scope>
    <source>
        <strain evidence="11">Boxer</strain>
    </source>
</reference>
<feature type="repeat" description="WD" evidence="7">
    <location>
        <begin position="888"/>
        <end position="922"/>
    </location>
</feature>
<dbReference type="InterPro" id="IPR019775">
    <property type="entry name" value="WD40_repeat_CS"/>
</dbReference>
<evidence type="ECO:0000256" key="8">
    <source>
        <dbReference type="SAM" id="MobiDB-lite"/>
    </source>
</evidence>
<evidence type="ECO:0000256" key="5">
    <source>
        <dbReference type="ARBA" id="ARBA00056629"/>
    </source>
</evidence>
<dbReference type="Gene3D" id="2.60.40.10">
    <property type="entry name" value="Immunoglobulins"/>
    <property type="match status" value="3"/>
</dbReference>
<dbReference type="CDD" id="cd03745">
    <property type="entry name" value="SOCS_WSB2_SWIP2"/>
    <property type="match status" value="1"/>
</dbReference>
<keyword evidence="12" id="KW-1185">Reference proteome</keyword>
<dbReference type="InterPro" id="IPR036322">
    <property type="entry name" value="WD40_repeat_dom_sf"/>
</dbReference>
<evidence type="ECO:0000256" key="6">
    <source>
        <dbReference type="ARBA" id="ARBA00068834"/>
    </source>
</evidence>
<dbReference type="InterPro" id="IPR001496">
    <property type="entry name" value="SOCS_box"/>
</dbReference>
<dbReference type="SMART" id="SM00320">
    <property type="entry name" value="WD40"/>
    <property type="match status" value="6"/>
</dbReference>
<evidence type="ECO:0000256" key="3">
    <source>
        <dbReference type="ARBA" id="ARBA00022737"/>
    </source>
</evidence>
<dbReference type="InterPro" id="IPR013098">
    <property type="entry name" value="Ig_I-set"/>
</dbReference>
<comment type="function">
    <text evidence="5">May be a substrate-recognition component of a SCF-like ECS (Elongin-Cullin-SOCS-box protein) E3 ubiquitin ligase complex which mediates the ubiquitination and subsequent proteasomal degradation of target proteins.</text>
</comment>
<feature type="domain" description="Ig-like" evidence="10">
    <location>
        <begin position="392"/>
        <end position="485"/>
    </location>
</feature>
<feature type="domain" description="Ig-like" evidence="10">
    <location>
        <begin position="304"/>
        <end position="375"/>
    </location>
</feature>
<dbReference type="PROSITE" id="PS50835">
    <property type="entry name" value="IG_LIKE"/>
    <property type="match status" value="4"/>
</dbReference>
<dbReference type="InterPro" id="IPR007110">
    <property type="entry name" value="Ig-like_dom"/>
</dbReference>
<dbReference type="SUPFAM" id="SSF48726">
    <property type="entry name" value="Immunoglobulin"/>
    <property type="match status" value="4"/>
</dbReference>
<dbReference type="SMART" id="SM00253">
    <property type="entry name" value="SOCS"/>
    <property type="match status" value="1"/>
</dbReference>
<dbReference type="InterPro" id="IPR003598">
    <property type="entry name" value="Ig_sub2"/>
</dbReference>
<dbReference type="FunFam" id="2.130.10.10:FF:000256">
    <property type="entry name" value="WD repeat and SOCS box containing 2"/>
    <property type="match status" value="1"/>
</dbReference>
<dbReference type="SMART" id="SM00969">
    <property type="entry name" value="SOCS_box"/>
    <property type="match status" value="1"/>
</dbReference>
<dbReference type="CDD" id="cd00200">
    <property type="entry name" value="WD40"/>
    <property type="match status" value="1"/>
</dbReference>
<dbReference type="PANTHER" id="PTHR15622">
    <property type="entry name" value="WD40 REPEAT PROTEIN"/>
    <property type="match status" value="1"/>
</dbReference>
<evidence type="ECO:0000256" key="2">
    <source>
        <dbReference type="ARBA" id="ARBA00022574"/>
    </source>
</evidence>
<name>A0A8I3PU45_CANLF</name>
<dbReference type="SUPFAM" id="SSF50978">
    <property type="entry name" value="WD40 repeat-like"/>
    <property type="match status" value="1"/>
</dbReference>
<dbReference type="Gene3D" id="2.130.10.10">
    <property type="entry name" value="YVTN repeat-like/Quinoprotein amine dehydrogenase"/>
    <property type="match status" value="2"/>
</dbReference>
<dbReference type="GeneTree" id="ENSGT00890000139406"/>
<feature type="region of interest" description="Disordered" evidence="8">
    <location>
        <begin position="543"/>
        <end position="579"/>
    </location>
</feature>
<comment type="pathway">
    <text evidence="1">Protein modification; protein ubiquitination.</text>
</comment>
<dbReference type="GO" id="GO:0000209">
    <property type="term" value="P:protein polyubiquitination"/>
    <property type="evidence" value="ECO:0000318"/>
    <property type="project" value="GO_Central"/>
</dbReference>
<dbReference type="AlphaFoldDB" id="A0A8I3PU45"/>
<feature type="repeat" description="WD" evidence="7">
    <location>
        <begin position="834"/>
        <end position="875"/>
    </location>
</feature>
<dbReference type="Gene3D" id="1.10.750.20">
    <property type="entry name" value="SOCS box"/>
    <property type="match status" value="1"/>
</dbReference>
<evidence type="ECO:0000259" key="10">
    <source>
        <dbReference type="PROSITE" id="PS50835"/>
    </source>
</evidence>